<feature type="transmembrane region" description="Helical" evidence="2">
    <location>
        <begin position="108"/>
        <end position="128"/>
    </location>
</feature>
<feature type="compositionally biased region" description="Low complexity" evidence="1">
    <location>
        <begin position="165"/>
        <end position="195"/>
    </location>
</feature>
<sequence>MVDSCCLCVDLKNGTFMLAFISFILYFVAGFLSRDYVALFVYFIVVGIFCLIGFMGVTKGDASFVKLFAIVYWLTVVVSFVLTVLIGVALFTANVLNPKDWCKTSEELETCITFVVTAKFLVVILSGAKNLLELHYGFVIQSYCNSLGDDQKNRGNNESPDNKSDPLNNNSDNSGGPSNNNRVSLNNNRGPSNNNREYFDNDRVHIDNGIVRYMNDRGLFNNDRDRFNNDRDRLNNNNRIIPDAETKEGLRNILTSFDSSSETWLDLAGSYSSSRLEFDKLSTNVSIEKLNSSFL</sequence>
<gene>
    <name evidence="3" type="ORF">RCL2_002385100</name>
</gene>
<feature type="compositionally biased region" description="Basic and acidic residues" evidence="1">
    <location>
        <begin position="151"/>
        <end position="164"/>
    </location>
</feature>
<name>A0A8H3R1W8_9GLOM</name>
<evidence type="ECO:0000256" key="1">
    <source>
        <dbReference type="SAM" id="MobiDB-lite"/>
    </source>
</evidence>
<dbReference type="EMBL" id="BLAL01000257">
    <property type="protein sequence ID" value="GES97264.1"/>
    <property type="molecule type" value="Genomic_DNA"/>
</dbReference>
<reference evidence="3" key="1">
    <citation type="submission" date="2019-10" db="EMBL/GenBank/DDBJ databases">
        <title>Conservation and host-specific expression of non-tandemly repeated heterogenous ribosome RNA gene in arbuscular mycorrhizal fungi.</title>
        <authorList>
            <person name="Maeda T."/>
            <person name="Kobayashi Y."/>
            <person name="Nakagawa T."/>
            <person name="Ezawa T."/>
            <person name="Yamaguchi K."/>
            <person name="Bino T."/>
            <person name="Nishimoto Y."/>
            <person name="Shigenobu S."/>
            <person name="Kawaguchi M."/>
        </authorList>
    </citation>
    <scope>NUCLEOTIDE SEQUENCE</scope>
    <source>
        <strain evidence="3">HR1</strain>
    </source>
</reference>
<accession>A0A8H3R1W8</accession>
<feature type="transmembrane region" description="Helical" evidence="2">
    <location>
        <begin position="70"/>
        <end position="96"/>
    </location>
</feature>
<keyword evidence="2" id="KW-0472">Membrane</keyword>
<proteinExistence type="predicted"/>
<comment type="caution">
    <text evidence="3">The sequence shown here is derived from an EMBL/GenBank/DDBJ whole genome shotgun (WGS) entry which is preliminary data.</text>
</comment>
<evidence type="ECO:0000256" key="2">
    <source>
        <dbReference type="SAM" id="Phobius"/>
    </source>
</evidence>
<feature type="transmembrane region" description="Helical" evidence="2">
    <location>
        <begin position="39"/>
        <end position="58"/>
    </location>
</feature>
<keyword evidence="2" id="KW-1133">Transmembrane helix</keyword>
<evidence type="ECO:0000313" key="3">
    <source>
        <dbReference type="EMBL" id="GES97264.1"/>
    </source>
</evidence>
<dbReference type="Proteomes" id="UP000615446">
    <property type="component" value="Unassembled WGS sequence"/>
</dbReference>
<evidence type="ECO:0000313" key="4">
    <source>
        <dbReference type="Proteomes" id="UP000615446"/>
    </source>
</evidence>
<protein>
    <submittedName>
        <fullName evidence="3">Uncharacterized protein</fullName>
    </submittedName>
</protein>
<feature type="region of interest" description="Disordered" evidence="1">
    <location>
        <begin position="151"/>
        <end position="199"/>
    </location>
</feature>
<organism evidence="3 4">
    <name type="scientific">Rhizophagus clarus</name>
    <dbReference type="NCBI Taxonomy" id="94130"/>
    <lineage>
        <taxon>Eukaryota</taxon>
        <taxon>Fungi</taxon>
        <taxon>Fungi incertae sedis</taxon>
        <taxon>Mucoromycota</taxon>
        <taxon>Glomeromycotina</taxon>
        <taxon>Glomeromycetes</taxon>
        <taxon>Glomerales</taxon>
        <taxon>Glomeraceae</taxon>
        <taxon>Rhizophagus</taxon>
    </lineage>
</organism>
<keyword evidence="2" id="KW-0812">Transmembrane</keyword>
<feature type="transmembrane region" description="Helical" evidence="2">
    <location>
        <begin position="14"/>
        <end position="32"/>
    </location>
</feature>
<dbReference type="AlphaFoldDB" id="A0A8H3R1W8"/>